<feature type="domain" description="CobQ/CobB/MinD/ParA nucleotide binding" evidence="1">
    <location>
        <begin position="6"/>
        <end position="131"/>
    </location>
</feature>
<protein>
    <submittedName>
        <fullName evidence="2">Conjugal transfer protein TraL</fullName>
    </submittedName>
</protein>
<dbReference type="InterPro" id="IPR002586">
    <property type="entry name" value="CobQ/CobB/MinD/ParA_Nub-bd_dom"/>
</dbReference>
<proteinExistence type="predicted"/>
<dbReference type="AlphaFoldDB" id="A0A1L4A0N4"/>
<geneLocation type="plasmid" evidence="3">
    <name>phsl3</name>
</geneLocation>
<dbReference type="InterPro" id="IPR027417">
    <property type="entry name" value="P-loop_NTPase"/>
</dbReference>
<organism evidence="2 3">
    <name type="scientific">Tardibacter chloracetimidivorans</name>
    <dbReference type="NCBI Taxonomy" id="1921510"/>
    <lineage>
        <taxon>Bacteria</taxon>
        <taxon>Pseudomonadati</taxon>
        <taxon>Pseudomonadota</taxon>
        <taxon>Alphaproteobacteria</taxon>
        <taxon>Sphingomonadales</taxon>
        <taxon>Sphingomonadaceae</taxon>
        <taxon>Tardibacter</taxon>
    </lineage>
</organism>
<dbReference type="Gene3D" id="3.40.50.300">
    <property type="entry name" value="P-loop containing nucleotide triphosphate hydrolases"/>
    <property type="match status" value="1"/>
</dbReference>
<dbReference type="RefSeq" id="WP_026149851.1">
    <property type="nucleotide sequence ID" value="NZ_CP018224.1"/>
</dbReference>
<dbReference type="OrthoDB" id="69313at2"/>
<dbReference type="KEGG" id="sphj:BSL82_18515"/>
<keyword evidence="3" id="KW-1185">Reference proteome</keyword>
<dbReference type="Pfam" id="PF01656">
    <property type="entry name" value="CbiA"/>
    <property type="match status" value="1"/>
</dbReference>
<sequence>MSNVHIVLQGKGGVGKSLAASMLAQYLTKRGESPLCIDTDPINATLAGFQSLNVSKVELLENGDINPRKFDAMMEMIAGSKESVVIDSGASSYSALSSYMFDNGAPDVIADLGHKLILHTIIVGGQSLIDTLQGFASVAEAFPDPAAIVVWLNPYHGPVEAEGKSFEQLKAYRELKDRVAAIVTLPDLKKETFGADVRDMLAARKTFEETLADGDIALMQRHRLGRVRDAVFAELDKAKVV</sequence>
<gene>
    <name evidence="2" type="ORF">BSL82_18515</name>
</gene>
<dbReference type="Proteomes" id="UP000182063">
    <property type="component" value="Plasmid pHSL3"/>
</dbReference>
<keyword evidence="2" id="KW-0614">Plasmid</keyword>
<evidence type="ECO:0000259" key="1">
    <source>
        <dbReference type="Pfam" id="PF01656"/>
    </source>
</evidence>
<evidence type="ECO:0000313" key="2">
    <source>
        <dbReference type="EMBL" id="API61435.1"/>
    </source>
</evidence>
<accession>A0A1L4A0N4</accession>
<reference evidence="2 3" key="1">
    <citation type="submission" date="2016-11" db="EMBL/GenBank/DDBJ databases">
        <title>Complete Genome Sequence of alachlor-degrading Sphingomonas sp. strain JJ-A5.</title>
        <authorList>
            <person name="Lee H."/>
            <person name="Ka J.-O."/>
        </authorList>
    </citation>
    <scope>NUCLEOTIDE SEQUENCE [LARGE SCALE GENOMIC DNA]</scope>
    <source>
        <strain evidence="2 3">JJ-A5</strain>
        <plasmid evidence="3">phsl3</plasmid>
    </source>
</reference>
<dbReference type="EMBL" id="CP018224">
    <property type="protein sequence ID" value="API61435.1"/>
    <property type="molecule type" value="Genomic_DNA"/>
</dbReference>
<name>A0A1L4A0N4_9SPHN</name>
<dbReference type="SUPFAM" id="SSF52540">
    <property type="entry name" value="P-loop containing nucleoside triphosphate hydrolases"/>
    <property type="match status" value="1"/>
</dbReference>
<evidence type="ECO:0000313" key="3">
    <source>
        <dbReference type="Proteomes" id="UP000182063"/>
    </source>
</evidence>